<evidence type="ECO:0000256" key="1">
    <source>
        <dbReference type="SAM" id="MobiDB-lite"/>
    </source>
</evidence>
<organism evidence="3 4">
    <name type="scientific">Rubroshorea leprosula</name>
    <dbReference type="NCBI Taxonomy" id="152421"/>
    <lineage>
        <taxon>Eukaryota</taxon>
        <taxon>Viridiplantae</taxon>
        <taxon>Streptophyta</taxon>
        <taxon>Embryophyta</taxon>
        <taxon>Tracheophyta</taxon>
        <taxon>Spermatophyta</taxon>
        <taxon>Magnoliopsida</taxon>
        <taxon>eudicotyledons</taxon>
        <taxon>Gunneridae</taxon>
        <taxon>Pentapetalae</taxon>
        <taxon>rosids</taxon>
        <taxon>malvids</taxon>
        <taxon>Malvales</taxon>
        <taxon>Dipterocarpaceae</taxon>
        <taxon>Rubroshorea</taxon>
    </lineage>
</organism>
<gene>
    <name evidence="3" type="ORF">SLEP1_g52875</name>
</gene>
<protein>
    <submittedName>
        <fullName evidence="3">Uncharacterized protein</fullName>
    </submittedName>
</protein>
<keyword evidence="2" id="KW-0812">Transmembrane</keyword>
<feature type="region of interest" description="Disordered" evidence="1">
    <location>
        <begin position="278"/>
        <end position="306"/>
    </location>
</feature>
<reference evidence="3 4" key="1">
    <citation type="journal article" date="2021" name="Commun. Biol.">
        <title>The genome of Shorea leprosula (Dipterocarpaceae) highlights the ecological relevance of drought in aseasonal tropical rainforests.</title>
        <authorList>
            <person name="Ng K.K.S."/>
            <person name="Kobayashi M.J."/>
            <person name="Fawcett J.A."/>
            <person name="Hatakeyama M."/>
            <person name="Paape T."/>
            <person name="Ng C.H."/>
            <person name="Ang C.C."/>
            <person name="Tnah L.H."/>
            <person name="Lee C.T."/>
            <person name="Nishiyama T."/>
            <person name="Sese J."/>
            <person name="O'Brien M.J."/>
            <person name="Copetti D."/>
            <person name="Mohd Noor M.I."/>
            <person name="Ong R.C."/>
            <person name="Putra M."/>
            <person name="Sireger I.Z."/>
            <person name="Indrioko S."/>
            <person name="Kosugi Y."/>
            <person name="Izuno A."/>
            <person name="Isagi Y."/>
            <person name="Lee S.L."/>
            <person name="Shimizu K.K."/>
        </authorList>
    </citation>
    <scope>NUCLEOTIDE SEQUENCE [LARGE SCALE GENOMIC DNA]</scope>
    <source>
        <strain evidence="3">214</strain>
    </source>
</reference>
<name>A0AAV5MBG2_9ROSI</name>
<dbReference type="EMBL" id="BPVZ01000199">
    <property type="protein sequence ID" value="GKV45837.1"/>
    <property type="molecule type" value="Genomic_DNA"/>
</dbReference>
<dbReference type="Proteomes" id="UP001054252">
    <property type="component" value="Unassembled WGS sequence"/>
</dbReference>
<feature type="compositionally biased region" description="Basic and acidic residues" evidence="1">
    <location>
        <begin position="340"/>
        <end position="349"/>
    </location>
</feature>
<feature type="compositionally biased region" description="Polar residues" evidence="1">
    <location>
        <begin position="321"/>
        <end position="339"/>
    </location>
</feature>
<keyword evidence="2" id="KW-0472">Membrane</keyword>
<dbReference type="AlphaFoldDB" id="A0AAV5MBG2"/>
<dbReference type="SUPFAM" id="SSF48452">
    <property type="entry name" value="TPR-like"/>
    <property type="match status" value="1"/>
</dbReference>
<accession>A0AAV5MBG2</accession>
<dbReference type="InterPro" id="IPR011990">
    <property type="entry name" value="TPR-like_helical_dom_sf"/>
</dbReference>
<sequence>MNSLILRSPFKLGASNHQIPPSNSLSCFPSRENPRFAHFYRRKWIHIHRPLNVFRTGASPRPDLMSYSGWGDDGLNGELGNWGESGNWDESTKSRNFVVSYGIGHKKNLFMFFLGFACAWTISRVRVNKRIMFSAYVLIFVIGFSFGFIRGRSFSEVSASKRRSKDVFARVYREKLRNLDGFFDGFGVKVNNLRSRIQEAIDSDSVAADDLENYVNEVESMRLEASNARNVFEASINNEGNPNGFVSETHKLSSKKGKDNGEIRFEFSRFLGSLLGQRSVGSKSNKRKDNLKGKGPKAKLSNQTRGDFSVPVAQEKVFASVNNGKGVSNPASGQNSLDKSVSDQNREGKKVVDLEDGEMRLVELGESNKKSVVGEDYNYVNKRLQFVSESDRRESQYVLLNSRDFRARFKQEKTGAPFAHEKILKKSDEAFGYFVDEEKTKEEVHRERMHYEDDYFLAQNDHLCEGKINSSTSSKFVDDVVFDKYLAKANDLLSEARECLQRKHNDDRAELMLKRCAKLLSMAIAMKPMSLFAIGLLGNTYLLHGELKLYVSRKLRTLLARSDAKISEQGGRGLERLDDEFSLRDGIISVLSHVCKECEELLVKAGKKYRLALSIDGNDVRSLYNWGLALSFHAQLIADIGPEAASDADQVFLAAIDKFAAVMSRGNIYAPNALYRWGLALQQRSRLQPSNSKEEIKLLQQAMTLYQDALNLDSENLQVRQALSSCISELKYRDV</sequence>
<dbReference type="PANTHER" id="PTHR36888">
    <property type="entry name" value="TETRATRICOPEPTIDE-LIKE HELICAL DOMAIN-CONTAINING PROTEIN-RELATED"/>
    <property type="match status" value="1"/>
</dbReference>
<keyword evidence="2" id="KW-1133">Transmembrane helix</keyword>
<keyword evidence="4" id="KW-1185">Reference proteome</keyword>
<evidence type="ECO:0000256" key="2">
    <source>
        <dbReference type="SAM" id="Phobius"/>
    </source>
</evidence>
<dbReference type="Gene3D" id="1.25.40.10">
    <property type="entry name" value="Tetratricopeptide repeat domain"/>
    <property type="match status" value="1"/>
</dbReference>
<comment type="caution">
    <text evidence="3">The sequence shown here is derived from an EMBL/GenBank/DDBJ whole genome shotgun (WGS) entry which is preliminary data.</text>
</comment>
<feature type="transmembrane region" description="Helical" evidence="2">
    <location>
        <begin position="131"/>
        <end position="149"/>
    </location>
</feature>
<feature type="transmembrane region" description="Helical" evidence="2">
    <location>
        <begin position="109"/>
        <end position="125"/>
    </location>
</feature>
<feature type="region of interest" description="Disordered" evidence="1">
    <location>
        <begin position="321"/>
        <end position="349"/>
    </location>
</feature>
<evidence type="ECO:0000313" key="3">
    <source>
        <dbReference type="EMBL" id="GKV45837.1"/>
    </source>
</evidence>
<evidence type="ECO:0000313" key="4">
    <source>
        <dbReference type="Proteomes" id="UP001054252"/>
    </source>
</evidence>
<proteinExistence type="predicted"/>
<dbReference type="PANTHER" id="PTHR36888:SF2">
    <property type="entry name" value="TETRATRICOPEPTIDE REPEAT (TPR)-LIKE SUPERFAMILY PROTEIN"/>
    <property type="match status" value="1"/>
</dbReference>